<dbReference type="OrthoDB" id="7386960at2"/>
<dbReference type="GO" id="GO:0009279">
    <property type="term" value="C:cell outer membrane"/>
    <property type="evidence" value="ECO:0007669"/>
    <property type="project" value="UniProtKB-SubCell"/>
</dbReference>
<evidence type="ECO:0000313" key="18">
    <source>
        <dbReference type="Proteomes" id="UP000282837"/>
    </source>
</evidence>
<accession>A0A437NDH2</accession>
<comment type="subcellular location">
    <subcellularLocation>
        <location evidence="1 12">Cell outer membrane</location>
        <topology evidence="1 12">Multi-pass membrane protein</topology>
    </subcellularLocation>
</comment>
<dbReference type="RefSeq" id="WP_127705700.1">
    <property type="nucleotide sequence ID" value="NZ_SACO01000001.1"/>
</dbReference>
<dbReference type="Proteomes" id="UP000282837">
    <property type="component" value="Unassembled WGS sequence"/>
</dbReference>
<keyword evidence="11 12" id="KW-0998">Cell outer membrane</keyword>
<comment type="similarity">
    <text evidence="12 13">Belongs to the TonB-dependent receptor family.</text>
</comment>
<dbReference type="GO" id="GO:0015344">
    <property type="term" value="F:siderophore uptake transmembrane transporter activity"/>
    <property type="evidence" value="ECO:0007669"/>
    <property type="project" value="TreeGrafter"/>
</dbReference>
<comment type="caution">
    <text evidence="17">The sequence shown here is derived from an EMBL/GenBank/DDBJ whole genome shotgun (WGS) entry which is preliminary data.</text>
</comment>
<evidence type="ECO:0000256" key="10">
    <source>
        <dbReference type="ARBA" id="ARBA00023136"/>
    </source>
</evidence>
<evidence type="ECO:0000256" key="4">
    <source>
        <dbReference type="ARBA" id="ARBA00022496"/>
    </source>
</evidence>
<evidence type="ECO:0000256" key="5">
    <source>
        <dbReference type="ARBA" id="ARBA00022692"/>
    </source>
</evidence>
<dbReference type="PANTHER" id="PTHR32552:SF89">
    <property type="entry name" value="CATECHOLATE SIDEROPHORE RECEPTOR FIU"/>
    <property type="match status" value="1"/>
</dbReference>
<feature type="domain" description="TonB-dependent receptor-like beta-barrel" evidence="15">
    <location>
        <begin position="461"/>
        <end position="795"/>
    </location>
</feature>
<dbReference type="SUPFAM" id="SSF56935">
    <property type="entry name" value="Porins"/>
    <property type="match status" value="1"/>
</dbReference>
<keyword evidence="4" id="KW-0410">Iron transport</keyword>
<evidence type="ECO:0000256" key="1">
    <source>
        <dbReference type="ARBA" id="ARBA00004571"/>
    </source>
</evidence>
<evidence type="ECO:0000256" key="6">
    <source>
        <dbReference type="ARBA" id="ARBA00022729"/>
    </source>
</evidence>
<feature type="signal peptide" evidence="14">
    <location>
        <begin position="1"/>
        <end position="21"/>
    </location>
</feature>
<evidence type="ECO:0000256" key="3">
    <source>
        <dbReference type="ARBA" id="ARBA00022452"/>
    </source>
</evidence>
<evidence type="ECO:0000259" key="16">
    <source>
        <dbReference type="Pfam" id="PF07715"/>
    </source>
</evidence>
<keyword evidence="7" id="KW-0408">Iron</keyword>
<evidence type="ECO:0000256" key="8">
    <source>
        <dbReference type="ARBA" id="ARBA00023065"/>
    </source>
</evidence>
<evidence type="ECO:0000256" key="13">
    <source>
        <dbReference type="RuleBase" id="RU003357"/>
    </source>
</evidence>
<reference evidence="17 18" key="1">
    <citation type="submission" date="2019-01" db="EMBL/GenBank/DDBJ databases">
        <authorList>
            <person name="Chen W.-M."/>
        </authorList>
    </citation>
    <scope>NUCLEOTIDE SEQUENCE [LARGE SCALE GENOMIC DNA]</scope>
    <source>
        <strain evidence="17 18">FSY-9</strain>
    </source>
</reference>
<keyword evidence="17" id="KW-0675">Receptor</keyword>
<dbReference type="EMBL" id="SACO01000001">
    <property type="protein sequence ID" value="RVU07906.1"/>
    <property type="molecule type" value="Genomic_DNA"/>
</dbReference>
<evidence type="ECO:0000256" key="14">
    <source>
        <dbReference type="SAM" id="SignalP"/>
    </source>
</evidence>
<evidence type="ECO:0000256" key="12">
    <source>
        <dbReference type="PROSITE-ProRule" id="PRU01360"/>
    </source>
</evidence>
<name>A0A437NDH2_9SPHN</name>
<keyword evidence="2 12" id="KW-0813">Transport</keyword>
<dbReference type="Pfam" id="PF07715">
    <property type="entry name" value="Plug"/>
    <property type="match status" value="1"/>
</dbReference>
<evidence type="ECO:0000256" key="11">
    <source>
        <dbReference type="ARBA" id="ARBA00023237"/>
    </source>
</evidence>
<dbReference type="InterPro" id="IPR036942">
    <property type="entry name" value="Beta-barrel_TonB_sf"/>
</dbReference>
<dbReference type="InterPro" id="IPR000531">
    <property type="entry name" value="Beta-barrel_TonB"/>
</dbReference>
<dbReference type="Gene3D" id="2.170.130.10">
    <property type="entry name" value="TonB-dependent receptor, plug domain"/>
    <property type="match status" value="1"/>
</dbReference>
<feature type="chain" id="PRO_5019087738" evidence="14">
    <location>
        <begin position="22"/>
        <end position="833"/>
    </location>
</feature>
<dbReference type="PROSITE" id="PS52016">
    <property type="entry name" value="TONB_DEPENDENT_REC_3"/>
    <property type="match status" value="1"/>
</dbReference>
<evidence type="ECO:0000256" key="2">
    <source>
        <dbReference type="ARBA" id="ARBA00022448"/>
    </source>
</evidence>
<feature type="domain" description="TonB-dependent receptor plug" evidence="16">
    <location>
        <begin position="54"/>
        <end position="167"/>
    </location>
</feature>
<dbReference type="Gene3D" id="2.40.170.20">
    <property type="entry name" value="TonB-dependent receptor, beta-barrel domain"/>
    <property type="match status" value="1"/>
</dbReference>
<sequence length="833" mass="88403">MNKFGLLLSTAIIGFAQPAWAAQDKGSDQTAKPAAKPASGAQTFSTGVARGRDLLDSAISTSIIAGDEIEHYSARSMGEVLRNMAGIRVEYHTDDAQTNLTVRGLPMAGSGSKYIQIQEDGLPVVEFGDLFAATALAFVRSDINIGSVEAIRGGSASTFASNSPGGVINIISKNGRDTGGALELSTGINYGENRVDADYGAHLAQDLRFHIGGFYRQGSGPRNTGISDAFRGGQVKFNITKDFTGGYVRLYGKWLDDVTPAYTLVPVGVSGSNDSPTHANLPGFSANKDTLFSRYQPTYQVNGSDNKPYTANFKDGFHAKSRAIGLESQIELGGWTLNEKLRYTANSGEWAHLYPVMAAPASAVSAFFAGPSASLKWATGPYAGTTITSPSTINGNGMLAAVLALKMPIRSMDVLANDLRASRVWKAGHADITTTAGLYYSQQSIANSILAASVLYSVAGGGNAALVDLTTATGIPMTQGGIYGYGSTFAGQASTVDLDAKVRVLAPYGSINWKQGKWALGASVRYDSTKTTGLAASALTGRGAGFAAYDWNGNGSISRPESLTSVIPLSSPVPLNYTVNYASYSAGVNYRISPLTSVFGRYSRGGRASADNIMFTPAINFANGTLANPAAGYSPVDQIELGWKWRDQALTVNLTGFWAEAKETNLQYVASTNGIALKTIARKYRAYGSELEASYKRGIFSLSGSVTYSHARIVADSTDATVVGNKPRRQADFIYQIIPQLQQGAWSAGVNIVGTTDSYAQDANKLKLNGYTLVSPYVAWQPYQRVTLRVNVNNLFDKLALTEASDASMPATGVTLARTINGRTLSASLRYDF</sequence>
<keyword evidence="6 14" id="KW-0732">Signal</keyword>
<keyword evidence="8" id="KW-0406">Ion transport</keyword>
<evidence type="ECO:0000313" key="17">
    <source>
        <dbReference type="EMBL" id="RVU07906.1"/>
    </source>
</evidence>
<keyword evidence="18" id="KW-1185">Reference proteome</keyword>
<dbReference type="AlphaFoldDB" id="A0A437NDH2"/>
<keyword evidence="10 12" id="KW-0472">Membrane</keyword>
<keyword evidence="5 12" id="KW-0812">Transmembrane</keyword>
<organism evidence="17 18">
    <name type="scientific">Novosphingobium umbonatum</name>
    <dbReference type="NCBI Taxonomy" id="1908524"/>
    <lineage>
        <taxon>Bacteria</taxon>
        <taxon>Pseudomonadati</taxon>
        <taxon>Pseudomonadota</taxon>
        <taxon>Alphaproteobacteria</taxon>
        <taxon>Sphingomonadales</taxon>
        <taxon>Sphingomonadaceae</taxon>
        <taxon>Novosphingobium</taxon>
    </lineage>
</organism>
<dbReference type="PANTHER" id="PTHR32552">
    <property type="entry name" value="FERRICHROME IRON RECEPTOR-RELATED"/>
    <property type="match status" value="1"/>
</dbReference>
<gene>
    <name evidence="17" type="ORF">EOE18_02190</name>
</gene>
<dbReference type="InterPro" id="IPR012910">
    <property type="entry name" value="Plug_dom"/>
</dbReference>
<dbReference type="InterPro" id="IPR037066">
    <property type="entry name" value="Plug_dom_sf"/>
</dbReference>
<evidence type="ECO:0000256" key="9">
    <source>
        <dbReference type="ARBA" id="ARBA00023077"/>
    </source>
</evidence>
<evidence type="ECO:0000259" key="15">
    <source>
        <dbReference type="Pfam" id="PF00593"/>
    </source>
</evidence>
<dbReference type="InterPro" id="IPR039426">
    <property type="entry name" value="TonB-dep_rcpt-like"/>
</dbReference>
<keyword evidence="9 13" id="KW-0798">TonB box</keyword>
<keyword evidence="3 12" id="KW-1134">Transmembrane beta strand</keyword>
<proteinExistence type="inferred from homology"/>
<dbReference type="Pfam" id="PF00593">
    <property type="entry name" value="TonB_dep_Rec_b-barrel"/>
    <property type="match status" value="1"/>
</dbReference>
<evidence type="ECO:0000256" key="7">
    <source>
        <dbReference type="ARBA" id="ARBA00023004"/>
    </source>
</evidence>
<protein>
    <submittedName>
        <fullName evidence="17">TonB-dependent receptor</fullName>
    </submittedName>
</protein>